<keyword evidence="1" id="KW-0175">Coiled coil</keyword>
<organism evidence="4 5">
    <name type="scientific">Streptomyces griseorubiginosus</name>
    <dbReference type="NCBI Taxonomy" id="67304"/>
    <lineage>
        <taxon>Bacteria</taxon>
        <taxon>Bacillati</taxon>
        <taxon>Actinomycetota</taxon>
        <taxon>Actinomycetes</taxon>
        <taxon>Kitasatosporales</taxon>
        <taxon>Streptomycetaceae</taxon>
        <taxon>Streptomyces</taxon>
    </lineage>
</organism>
<name>A0A101S6M6_9ACTN</name>
<feature type="region of interest" description="Disordered" evidence="2">
    <location>
        <begin position="1"/>
        <end position="48"/>
    </location>
</feature>
<dbReference type="GeneID" id="91284706"/>
<dbReference type="AlphaFoldDB" id="A0A101S6M6"/>
<evidence type="ECO:0000313" key="3">
    <source>
        <dbReference type="EMBL" id="AYC41572.1"/>
    </source>
</evidence>
<evidence type="ECO:0000313" key="6">
    <source>
        <dbReference type="Proteomes" id="UP000265765"/>
    </source>
</evidence>
<sequence length="269" mass="30275">MSDTVRSDKDLHDRLADRITSQADEHESGARPHLRRSRAGLNRTRGKGALAAAVETGAEKILRAIEEAEDQLHKHLQDVSKGVRAMGDNHARNDKNIETMLQSIVKRSRDQDAVRDGGGIGKDRPDTTKDPHTVTLEWKPGMPKPAFERKARALQRLGEEGKLFKFKGRTSDYRDSKITADYKGALTALIHRNHKDDPDFAKEAAAAARKMEPDHTNELQTGGPDAWRNLRMLDRFTNQDIGNAQIRQQIKDLPDGNPISIDIKWWPDD</sequence>
<gene>
    <name evidence="4" type="ORF">AQJ54_09005</name>
    <name evidence="3" type="ORF">DWG14_05861</name>
</gene>
<dbReference type="OrthoDB" id="4069900at2"/>
<feature type="coiled-coil region" evidence="1">
    <location>
        <begin position="51"/>
        <end position="78"/>
    </location>
</feature>
<protein>
    <submittedName>
        <fullName evidence="4">Uncharacterized protein</fullName>
    </submittedName>
</protein>
<reference evidence="3 6" key="2">
    <citation type="submission" date="2018-09" db="EMBL/GenBank/DDBJ databases">
        <title>Production of Trimethoprim by Streptomyces sp. 3E-1.</title>
        <authorList>
            <person name="Kang H.J."/>
            <person name="Kim S.B."/>
        </authorList>
    </citation>
    <scope>NUCLEOTIDE SEQUENCE [LARGE SCALE GENOMIC DNA]</scope>
    <source>
        <strain evidence="3 6">3E-1</strain>
    </source>
</reference>
<dbReference type="Proteomes" id="UP000265765">
    <property type="component" value="Chromosome"/>
</dbReference>
<dbReference type="RefSeq" id="WP_062027951.1">
    <property type="nucleotide sequence ID" value="NZ_CP032427.1"/>
</dbReference>
<evidence type="ECO:0000256" key="2">
    <source>
        <dbReference type="SAM" id="MobiDB-lite"/>
    </source>
</evidence>
<dbReference type="KEGG" id="sge:DWG14_05861"/>
<feature type="region of interest" description="Disordered" evidence="2">
    <location>
        <begin position="108"/>
        <end position="132"/>
    </location>
</feature>
<accession>A0A117P370</accession>
<feature type="compositionally biased region" description="Basic and acidic residues" evidence="2">
    <location>
        <begin position="1"/>
        <end position="30"/>
    </location>
</feature>
<evidence type="ECO:0000313" key="5">
    <source>
        <dbReference type="Proteomes" id="UP000054375"/>
    </source>
</evidence>
<proteinExistence type="predicted"/>
<evidence type="ECO:0000256" key="1">
    <source>
        <dbReference type="SAM" id="Coils"/>
    </source>
</evidence>
<dbReference type="Proteomes" id="UP000054375">
    <property type="component" value="Unassembled WGS sequence"/>
</dbReference>
<evidence type="ECO:0000313" key="4">
    <source>
        <dbReference type="EMBL" id="KUN68093.1"/>
    </source>
</evidence>
<reference evidence="4 5" key="1">
    <citation type="submission" date="2015-10" db="EMBL/GenBank/DDBJ databases">
        <title>Draft genome sequence of Streptomyces griseorubiginosus DSM 40469, type strain for the species Streptomyces griseorubiginosus.</title>
        <authorList>
            <person name="Ruckert C."/>
            <person name="Winkler A."/>
            <person name="Kalinowski J."/>
            <person name="Kampfer P."/>
            <person name="Glaeser S."/>
        </authorList>
    </citation>
    <scope>NUCLEOTIDE SEQUENCE [LARGE SCALE GENOMIC DNA]</scope>
    <source>
        <strain evidence="4 5">DSM 40469</strain>
    </source>
</reference>
<dbReference type="EMBL" id="LMWV01000006">
    <property type="protein sequence ID" value="KUN68093.1"/>
    <property type="molecule type" value="Genomic_DNA"/>
</dbReference>
<accession>A0A101S6M6</accession>
<keyword evidence="5" id="KW-1185">Reference proteome</keyword>
<dbReference type="EMBL" id="CP032427">
    <property type="protein sequence ID" value="AYC41572.1"/>
    <property type="molecule type" value="Genomic_DNA"/>
</dbReference>